<dbReference type="RefSeq" id="WP_089760351.1">
    <property type="nucleotide sequence ID" value="NZ_FNGO01000012.1"/>
</dbReference>
<proteinExistence type="predicted"/>
<dbReference type="InterPro" id="IPR041289">
    <property type="entry name" value="Bact_RF_family3"/>
</dbReference>
<evidence type="ECO:0000313" key="2">
    <source>
        <dbReference type="EMBL" id="SDL94063.1"/>
    </source>
</evidence>
<name>A0A1G9P6A4_9FIRM</name>
<dbReference type="EMBL" id="FNGO01000012">
    <property type="protein sequence ID" value="SDL94063.1"/>
    <property type="molecule type" value="Genomic_DNA"/>
</dbReference>
<feature type="region of interest" description="Disordered" evidence="1">
    <location>
        <begin position="169"/>
        <end position="193"/>
    </location>
</feature>
<reference evidence="2 3" key="1">
    <citation type="submission" date="2016-10" db="EMBL/GenBank/DDBJ databases">
        <authorList>
            <person name="de Groot N.N."/>
        </authorList>
    </citation>
    <scope>NUCLEOTIDE SEQUENCE [LARGE SCALE GENOMIC DNA]</scope>
    <source>
        <strain evidence="2 3">SLAS-1</strain>
    </source>
</reference>
<dbReference type="AlphaFoldDB" id="A0A1G9P6A4"/>
<keyword evidence="3" id="KW-1185">Reference proteome</keyword>
<feature type="compositionally biased region" description="Polar residues" evidence="1">
    <location>
        <begin position="173"/>
        <end position="184"/>
    </location>
</feature>
<evidence type="ECO:0000313" key="3">
    <source>
        <dbReference type="Proteomes" id="UP000199476"/>
    </source>
</evidence>
<organism evidence="2 3">
    <name type="scientific">Halarsenatibacter silvermanii</name>
    <dbReference type="NCBI Taxonomy" id="321763"/>
    <lineage>
        <taxon>Bacteria</taxon>
        <taxon>Bacillati</taxon>
        <taxon>Bacillota</taxon>
        <taxon>Clostridia</taxon>
        <taxon>Halanaerobiales</taxon>
        <taxon>Halarsenatibacteraceae</taxon>
        <taxon>Halarsenatibacter</taxon>
    </lineage>
</organism>
<evidence type="ECO:0000256" key="1">
    <source>
        <dbReference type="SAM" id="MobiDB-lite"/>
    </source>
</evidence>
<dbReference type="Pfam" id="PF18845">
    <property type="entry name" value="baeRF_family3"/>
    <property type="match status" value="1"/>
</dbReference>
<dbReference type="OrthoDB" id="4393931at2"/>
<dbReference type="STRING" id="321763.SAMN04488692_11217"/>
<protein>
    <submittedName>
        <fullName evidence="2">Uncharacterized protein</fullName>
    </submittedName>
</protein>
<dbReference type="Proteomes" id="UP000199476">
    <property type="component" value="Unassembled WGS sequence"/>
</dbReference>
<accession>A0A1G9P6A4</accession>
<sequence>MDKITKAEIKDLLNENNRPCLTMFMPAESSAGEAVEKMKIQFKNLYREARNKLRAWDIEGEEADEFLHPLENLLNDRDFWLEQSRGLAILKSQRDFKIYRLPLKFEPKIKLEKYFYISPLIPEIFSEKRFFLLAVSRKSCRFFQGTPQEIELVEIPDMPENLDEVIADDDRQSSTQQHSASRGGTSVIHHGHDERDQKVPARLIKYLNEVHDSLNDHLQEQDFPLFVMCVKELFPHIKKVFDYKGLQEKFIQGSPDRLAREEILDKSLDVIQPHFKKPHQEISDQYRELKNTKKTSAELEEILSASHQGRVDTLLLNELDEPAGIFDQEENRIKNNQSSTTGYSLPNLAAINTLKTGGQIFLMTQEEMPDNADICAIYRY</sequence>
<gene>
    <name evidence="2" type="ORF">SAMN04488692_11217</name>
</gene>